<dbReference type="SUPFAM" id="SSF53756">
    <property type="entry name" value="UDP-Glycosyltransferase/glycogen phosphorylase"/>
    <property type="match status" value="1"/>
</dbReference>
<evidence type="ECO:0000259" key="3">
    <source>
        <dbReference type="Pfam" id="PF00534"/>
    </source>
</evidence>
<evidence type="ECO:0000313" key="4">
    <source>
        <dbReference type="EMBL" id="NVO85920.1"/>
    </source>
</evidence>
<keyword evidence="2" id="KW-0175">Coiled coil</keyword>
<keyword evidence="1" id="KW-0808">Transferase</keyword>
<dbReference type="Pfam" id="PF00534">
    <property type="entry name" value="Glycos_transf_1"/>
    <property type="match status" value="1"/>
</dbReference>
<evidence type="ECO:0000313" key="5">
    <source>
        <dbReference type="Proteomes" id="UP000626554"/>
    </source>
</evidence>
<feature type="coiled-coil region" evidence="2">
    <location>
        <begin position="1"/>
        <end position="42"/>
    </location>
</feature>
<dbReference type="RefSeq" id="WP_176900639.1">
    <property type="nucleotide sequence ID" value="NZ_JABKAV010000047.1"/>
</dbReference>
<keyword evidence="5" id="KW-1185">Reference proteome</keyword>
<accession>A0ABX2Q6L9</accession>
<feature type="domain" description="Glycosyl transferase family 1" evidence="3">
    <location>
        <begin position="259"/>
        <end position="412"/>
    </location>
</feature>
<gene>
    <name evidence="4" type="ORF">HW556_13610</name>
</gene>
<comment type="caution">
    <text evidence="4">The sequence shown here is derived from an EMBL/GenBank/DDBJ whole genome shotgun (WGS) entry which is preliminary data.</text>
</comment>
<dbReference type="InterPro" id="IPR001296">
    <property type="entry name" value="Glyco_trans_1"/>
</dbReference>
<evidence type="ECO:0000256" key="2">
    <source>
        <dbReference type="SAM" id="Coils"/>
    </source>
</evidence>
<dbReference type="Proteomes" id="UP000626554">
    <property type="component" value="Unassembled WGS sequence"/>
</dbReference>
<dbReference type="EMBL" id="JABKAV010000047">
    <property type="protein sequence ID" value="NVO85920.1"/>
    <property type="molecule type" value="Genomic_DNA"/>
</dbReference>
<dbReference type="PANTHER" id="PTHR46401">
    <property type="entry name" value="GLYCOSYLTRANSFERASE WBBK-RELATED"/>
    <property type="match status" value="1"/>
</dbReference>
<protein>
    <submittedName>
        <fullName evidence="4">Glycosyltransferase</fullName>
    </submittedName>
</protein>
<name>A0ABX2Q6L9_9BACT</name>
<proteinExistence type="predicted"/>
<organism evidence="4 5">
    <name type="scientific">Hymenobacter terrestris</name>
    <dbReference type="NCBI Taxonomy" id="2748310"/>
    <lineage>
        <taxon>Bacteria</taxon>
        <taxon>Pseudomonadati</taxon>
        <taxon>Bacteroidota</taxon>
        <taxon>Cytophagia</taxon>
        <taxon>Cytophagales</taxon>
        <taxon>Hymenobacteraceae</taxon>
        <taxon>Hymenobacter</taxon>
    </lineage>
</organism>
<dbReference type="PANTHER" id="PTHR46401:SF2">
    <property type="entry name" value="GLYCOSYLTRANSFERASE WBBK-RELATED"/>
    <property type="match status" value="1"/>
</dbReference>
<evidence type="ECO:0000256" key="1">
    <source>
        <dbReference type="ARBA" id="ARBA00022679"/>
    </source>
</evidence>
<sequence>MNSNQEENKFLQEELTAARWKIQQLQNELETHLGARKSFRNLLSYGSASVARIARQLYHQYLKDMAAHRRTAMLRKDPHFKPYLITVQPPAQAKRPRVLHVIPSFTTGGSQQLVVDIIEGTGHDFEHEIVTHNDWGWRSYTGVPVTEFPHLNNTKPLKEMYSRFRPDIVHVHYWGNWQAGYPHWKWYHYMFEAAFEAGCKVIQNCNNPLVPYLDARIDRYVYVSQYAQTHFGFPSEHNQVIYPGSNFQLFTRPAEEELPEECIGMVYRLDQDKLNEASIEPFILVLLRRPQTRALIVGSGHYYTYYKQRVMEVGLADRVEFTGMISYTDLPAQYRRLSLFVAPVHKESFGQVTPFAMNMRIPVVGYDVGALGEILQDESILAPAGDVGGLADRIIGLLNDRVRLRTMGVNNQQRAATWFAVETMAASYHQLYRQQLADCDV</sequence>
<dbReference type="CDD" id="cd03801">
    <property type="entry name" value="GT4_PimA-like"/>
    <property type="match status" value="1"/>
</dbReference>
<reference evidence="4 5" key="1">
    <citation type="submission" date="2020-05" db="EMBL/GenBank/DDBJ databases">
        <title>Hymenobacter terrestris sp. nov. and Hymenobacter lapidiphilus sp. nov., isolated from regoliths in Antarctica.</title>
        <authorList>
            <person name="Sedlacek I."/>
            <person name="Pantucek R."/>
            <person name="Zeman M."/>
            <person name="Holochova P."/>
            <person name="Kralova S."/>
            <person name="Stankova E."/>
            <person name="Sedo O."/>
            <person name="Micenkova L."/>
            <person name="Svec P."/>
            <person name="Gupta V."/>
            <person name="Sood U."/>
            <person name="Korpole U.S."/>
            <person name="Lal R."/>
        </authorList>
    </citation>
    <scope>NUCLEOTIDE SEQUENCE [LARGE SCALE GENOMIC DNA]</scope>
    <source>
        <strain evidence="4 5">P5252</strain>
    </source>
</reference>
<dbReference type="Gene3D" id="3.40.50.2000">
    <property type="entry name" value="Glycogen Phosphorylase B"/>
    <property type="match status" value="2"/>
</dbReference>